<gene>
    <name evidence="1" type="ORF">AB6D66_00690</name>
</gene>
<evidence type="ECO:0000313" key="1">
    <source>
        <dbReference type="EMBL" id="MEZ8719562.1"/>
    </source>
</evidence>
<reference evidence="1 2" key="1">
    <citation type="journal article" date="2024" name="ISME J.">
        <title>Tailless and filamentous prophages are predominant in marine Vibrio.</title>
        <authorList>
            <person name="Steensen K."/>
            <person name="Seneca J."/>
            <person name="Bartlau N."/>
            <person name="Yu X.A."/>
            <person name="Hussain F.A."/>
            <person name="Polz M.F."/>
        </authorList>
    </citation>
    <scope>NUCLEOTIDE SEQUENCE [LARGE SCALE GENOMIC DNA]</scope>
    <source>
        <strain evidence="1 2">10N.239.312.F12</strain>
    </source>
</reference>
<dbReference type="Proteomes" id="UP001570071">
    <property type="component" value="Unassembled WGS sequence"/>
</dbReference>
<evidence type="ECO:0000313" key="2">
    <source>
        <dbReference type="Proteomes" id="UP001570071"/>
    </source>
</evidence>
<dbReference type="RefSeq" id="WP_269337629.1">
    <property type="nucleotide sequence ID" value="NZ_JBFSSG010000001.1"/>
</dbReference>
<protein>
    <submittedName>
        <fullName evidence="1">Uncharacterized protein</fullName>
    </submittedName>
</protein>
<organism evidence="1 2">
    <name type="scientific">Vibrio pomeroyi</name>
    <dbReference type="NCBI Taxonomy" id="198832"/>
    <lineage>
        <taxon>Bacteria</taxon>
        <taxon>Pseudomonadati</taxon>
        <taxon>Pseudomonadota</taxon>
        <taxon>Gammaproteobacteria</taxon>
        <taxon>Vibrionales</taxon>
        <taxon>Vibrionaceae</taxon>
        <taxon>Vibrio</taxon>
    </lineage>
</organism>
<accession>A0ABV4MR22</accession>
<comment type="caution">
    <text evidence="1">The sequence shown here is derived from an EMBL/GenBank/DDBJ whole genome shotgun (WGS) entry which is preliminary data.</text>
</comment>
<sequence>MQDKLKKLGLSRTGEVGKKIGGYLYFHKSYLGRFAHLDIESFAAYLPADFEYHIIKVGKSTVSFISCPTFDELEEPIVGASVQVDENGNTKFTPQASNPLLYHHRWMFVADTYDEFCIDGSKRRSCWWKAKVGNNKEISSRIGRKAYWEKLLIHLEVGDLNCEN</sequence>
<proteinExistence type="predicted"/>
<name>A0ABV4MR22_9VIBR</name>
<keyword evidence="2" id="KW-1185">Reference proteome</keyword>
<dbReference type="EMBL" id="JBFSSG010000001">
    <property type="protein sequence ID" value="MEZ8719562.1"/>
    <property type="molecule type" value="Genomic_DNA"/>
</dbReference>